<reference evidence="2 3" key="1">
    <citation type="submission" date="2018-04" db="EMBL/GenBank/DDBJ databases">
        <title>WGS assembly of Panicum hallii var. hallii HAL2.</title>
        <authorList>
            <person name="Lovell J."/>
            <person name="Jenkins J."/>
            <person name="Lowry D."/>
            <person name="Mamidi S."/>
            <person name="Sreedasyam A."/>
            <person name="Weng X."/>
            <person name="Barry K."/>
            <person name="Bonette J."/>
            <person name="Campitelli B."/>
            <person name="Daum C."/>
            <person name="Gordon S."/>
            <person name="Gould B."/>
            <person name="Lipzen A."/>
            <person name="MacQueen A."/>
            <person name="Palacio-Mejia J."/>
            <person name="Plott C."/>
            <person name="Shakirov E."/>
            <person name="Shu S."/>
            <person name="Yoshinaga Y."/>
            <person name="Zane M."/>
            <person name="Rokhsar D."/>
            <person name="Grimwood J."/>
            <person name="Schmutz J."/>
            <person name="Juenger T."/>
        </authorList>
    </citation>
    <scope>NUCLEOTIDE SEQUENCE [LARGE SCALE GENOMIC DNA]</scope>
    <source>
        <strain evidence="3">cv. HAL2</strain>
    </source>
</reference>
<gene>
    <name evidence="2" type="ORF">GQ55_9G440100</name>
</gene>
<keyword evidence="3" id="KW-1185">Reference proteome</keyword>
<dbReference type="Gramene" id="PUZ40634">
    <property type="protein sequence ID" value="PUZ40634"/>
    <property type="gene ID" value="GQ55_9G440100"/>
</dbReference>
<accession>A0A2T7CBC3</accession>
<feature type="compositionally biased region" description="Basic residues" evidence="1">
    <location>
        <begin position="79"/>
        <end position="90"/>
    </location>
</feature>
<evidence type="ECO:0000313" key="3">
    <source>
        <dbReference type="Proteomes" id="UP000244336"/>
    </source>
</evidence>
<evidence type="ECO:0000313" key="2">
    <source>
        <dbReference type="EMBL" id="PUZ40634.1"/>
    </source>
</evidence>
<dbReference type="EMBL" id="CM009757">
    <property type="protein sequence ID" value="PUZ40634.1"/>
    <property type="molecule type" value="Genomic_DNA"/>
</dbReference>
<name>A0A2T7CBC3_9POAL</name>
<dbReference type="Proteomes" id="UP000244336">
    <property type="component" value="Chromosome 9"/>
</dbReference>
<feature type="region of interest" description="Disordered" evidence="1">
    <location>
        <begin position="111"/>
        <end position="131"/>
    </location>
</feature>
<proteinExistence type="predicted"/>
<evidence type="ECO:0000256" key="1">
    <source>
        <dbReference type="SAM" id="MobiDB-lite"/>
    </source>
</evidence>
<feature type="region of interest" description="Disordered" evidence="1">
    <location>
        <begin position="1"/>
        <end position="99"/>
    </location>
</feature>
<feature type="compositionally biased region" description="Pro residues" evidence="1">
    <location>
        <begin position="24"/>
        <end position="34"/>
    </location>
</feature>
<organism evidence="2 3">
    <name type="scientific">Panicum hallii var. hallii</name>
    <dbReference type="NCBI Taxonomy" id="1504633"/>
    <lineage>
        <taxon>Eukaryota</taxon>
        <taxon>Viridiplantae</taxon>
        <taxon>Streptophyta</taxon>
        <taxon>Embryophyta</taxon>
        <taxon>Tracheophyta</taxon>
        <taxon>Spermatophyta</taxon>
        <taxon>Magnoliopsida</taxon>
        <taxon>Liliopsida</taxon>
        <taxon>Poales</taxon>
        <taxon>Poaceae</taxon>
        <taxon>PACMAD clade</taxon>
        <taxon>Panicoideae</taxon>
        <taxon>Panicodae</taxon>
        <taxon>Paniceae</taxon>
        <taxon>Panicinae</taxon>
        <taxon>Panicum</taxon>
        <taxon>Panicum sect. Panicum</taxon>
    </lineage>
</organism>
<dbReference type="AlphaFoldDB" id="A0A2T7CBC3"/>
<protein>
    <submittedName>
        <fullName evidence="2">Uncharacterized protein</fullName>
    </submittedName>
</protein>
<sequence length="219" mass="25013">MHRNRVCLVTNWPRGPGGPTTFHAPPPTHRPTPPLRRRTRSPPPGHPDHNPPMNRQPWPGLRGLSWFRRPVPNSPRPANRGRRPHCRRRPPPAGQLHPAAALPSQCLPALPFSSLRRSSPHASTPPHNHRRPTRRLAYLGCAFPGSYCSGFWPRWKMRKARGLERQDPRKRAARLWETYAEMTETERGKQEPNAPKRGCNGGLLHGAFWKRIPGWCLPE</sequence>